<dbReference type="Gene3D" id="1.20.930.20">
    <property type="entry name" value="Adaptor protein Cbl, N-terminal domain"/>
    <property type="match status" value="1"/>
</dbReference>
<sequence length="283" mass="30880">MSTSDPDTAAVASAHIDQARDVPTHDANAAMLDKLGVSTPQLPTVGAVTTAIGTVIGLLQDTGVMPVITPCFLFDFALCPGVSDPTHREDTCTSSASGLLASSGGIVASHIDIALDLFKDASGMIQSVPYLGVMMGALLQILKMREEVKYNRDKWNVIMNDIAAIAGIIDGHIKVEENVRGILLSKEVQHHLHQLVKILEDVQKQLSKCCDEGKSAILLDILQRRKVKSLLDICQTQVHTELEFFNLRANLSNNTDICRLDDRVQVLEQYGESTSMIRIKYTL</sequence>
<accession>A0A4Y9ZZ78</accession>
<dbReference type="AlphaFoldDB" id="A0A4Y9ZZ78"/>
<dbReference type="Proteomes" id="UP000298061">
    <property type="component" value="Unassembled WGS sequence"/>
</dbReference>
<dbReference type="InterPro" id="IPR036537">
    <property type="entry name" value="Adaptor_Cbl_N_dom_sf"/>
</dbReference>
<evidence type="ECO:0000313" key="2">
    <source>
        <dbReference type="Proteomes" id="UP000298061"/>
    </source>
</evidence>
<comment type="caution">
    <text evidence="1">The sequence shown here is derived from an EMBL/GenBank/DDBJ whole genome shotgun (WGS) entry which is preliminary data.</text>
</comment>
<feature type="non-terminal residue" evidence="1">
    <location>
        <position position="283"/>
    </location>
</feature>
<proteinExistence type="predicted"/>
<evidence type="ECO:0000313" key="1">
    <source>
        <dbReference type="EMBL" id="TFY78819.1"/>
    </source>
</evidence>
<keyword evidence="2" id="KW-1185">Reference proteome</keyword>
<dbReference type="GO" id="GO:0007166">
    <property type="term" value="P:cell surface receptor signaling pathway"/>
    <property type="evidence" value="ECO:0007669"/>
    <property type="project" value="InterPro"/>
</dbReference>
<dbReference type="InterPro" id="IPR059179">
    <property type="entry name" value="MLKL-like_MCAfunc"/>
</dbReference>
<dbReference type="CDD" id="cd21037">
    <property type="entry name" value="MLKL_NTD"/>
    <property type="match status" value="1"/>
</dbReference>
<name>A0A4Y9ZZ78_9AGAM</name>
<dbReference type="EMBL" id="SFCI01000610">
    <property type="protein sequence ID" value="TFY78819.1"/>
    <property type="molecule type" value="Genomic_DNA"/>
</dbReference>
<protein>
    <submittedName>
        <fullName evidence="1">Uncharacterized protein</fullName>
    </submittedName>
</protein>
<dbReference type="OrthoDB" id="3064467at2759"/>
<organism evidence="1 2">
    <name type="scientific">Hericium alpestre</name>
    <dbReference type="NCBI Taxonomy" id="135208"/>
    <lineage>
        <taxon>Eukaryota</taxon>
        <taxon>Fungi</taxon>
        <taxon>Dikarya</taxon>
        <taxon>Basidiomycota</taxon>
        <taxon>Agaricomycotina</taxon>
        <taxon>Agaricomycetes</taxon>
        <taxon>Russulales</taxon>
        <taxon>Hericiaceae</taxon>
        <taxon>Hericium</taxon>
    </lineage>
</organism>
<reference evidence="1 2" key="1">
    <citation type="submission" date="2019-02" db="EMBL/GenBank/DDBJ databases">
        <title>Genome sequencing of the rare red list fungi Hericium alpestre (H. flagellum).</title>
        <authorList>
            <person name="Buettner E."/>
            <person name="Kellner H."/>
        </authorList>
    </citation>
    <scope>NUCLEOTIDE SEQUENCE [LARGE SCALE GENOMIC DNA]</scope>
    <source>
        <strain evidence="1 2">DSM 108284</strain>
    </source>
</reference>
<gene>
    <name evidence="1" type="ORF">EWM64_g5193</name>
</gene>